<gene>
    <name evidence="1" type="ORF">CCMP2556_LOCUS25203</name>
</gene>
<evidence type="ECO:0000313" key="1">
    <source>
        <dbReference type="EMBL" id="CAK9049126.1"/>
    </source>
</evidence>
<comment type="caution">
    <text evidence="1">The sequence shown here is derived from an EMBL/GenBank/DDBJ whole genome shotgun (WGS) entry which is preliminary data.</text>
</comment>
<evidence type="ECO:0008006" key="3">
    <source>
        <dbReference type="Google" id="ProtNLM"/>
    </source>
</evidence>
<dbReference type="Proteomes" id="UP001642484">
    <property type="component" value="Unassembled WGS sequence"/>
</dbReference>
<sequence length="195" mass="23071">MPLGLDYHSRSEKERQLKVARQAAGPFHARYMELLFPVDCHSSYWWLPPRGNYWWQPRGPSPRFGQTCGHRRCACQMLGSSWRPVPWTRFLQLLGLVSFVAAPWGHGLDTHRVWEALMMGSVPVVLSSPLDVLYEQFPVIILQSWQEAQPNSTWHWRRKILRKWGRQPFSRVQAKLRTRFWTDLIRERHQAALRS</sequence>
<keyword evidence="2" id="KW-1185">Reference proteome</keyword>
<protein>
    <recommendedName>
        <fullName evidence="3">Exostosin GT47 domain-containing protein</fullName>
    </recommendedName>
</protein>
<proteinExistence type="predicted"/>
<reference evidence="1 2" key="1">
    <citation type="submission" date="2024-02" db="EMBL/GenBank/DDBJ databases">
        <authorList>
            <person name="Chen Y."/>
            <person name="Shah S."/>
            <person name="Dougan E. K."/>
            <person name="Thang M."/>
            <person name="Chan C."/>
        </authorList>
    </citation>
    <scope>NUCLEOTIDE SEQUENCE [LARGE SCALE GENOMIC DNA]</scope>
</reference>
<evidence type="ECO:0000313" key="2">
    <source>
        <dbReference type="Proteomes" id="UP001642484"/>
    </source>
</evidence>
<organism evidence="1 2">
    <name type="scientific">Durusdinium trenchii</name>
    <dbReference type="NCBI Taxonomy" id="1381693"/>
    <lineage>
        <taxon>Eukaryota</taxon>
        <taxon>Sar</taxon>
        <taxon>Alveolata</taxon>
        <taxon>Dinophyceae</taxon>
        <taxon>Suessiales</taxon>
        <taxon>Symbiodiniaceae</taxon>
        <taxon>Durusdinium</taxon>
    </lineage>
</organism>
<dbReference type="EMBL" id="CAXAMN010016781">
    <property type="protein sequence ID" value="CAK9049126.1"/>
    <property type="molecule type" value="Genomic_DNA"/>
</dbReference>
<accession>A0ABP0MCC9</accession>
<name>A0ABP0MCC9_9DINO</name>